<dbReference type="OrthoDB" id="3206608at2"/>
<dbReference type="STRING" id="1716141.STSP_48830"/>
<dbReference type="AlphaFoldDB" id="A0A177HNB5"/>
<feature type="compositionally biased region" description="Basic and acidic residues" evidence="1">
    <location>
        <begin position="92"/>
        <end position="102"/>
    </location>
</feature>
<dbReference type="PATRIC" id="fig|1716141.3.peg.5126"/>
<evidence type="ECO:0000313" key="3">
    <source>
        <dbReference type="Proteomes" id="UP000077381"/>
    </source>
</evidence>
<comment type="caution">
    <text evidence="2">The sequence shown here is derived from an EMBL/GenBank/DDBJ whole genome shotgun (WGS) entry which is preliminary data.</text>
</comment>
<reference evidence="2 3" key="1">
    <citation type="submission" date="2015-12" db="EMBL/GenBank/DDBJ databases">
        <title>Genome sequence of Streptomyces sp. G25.</title>
        <authorList>
            <person name="Poehlein A."/>
            <person name="Roettig A."/>
            <person name="Hiessl S."/>
            <person name="Hauschild P."/>
            <person name="Schauer J."/>
            <person name="Madkour M.H."/>
            <person name="Al-Ansari A.M."/>
            <person name="Almakishah N.H."/>
            <person name="Steinbuechel A."/>
            <person name="Daniel R."/>
        </authorList>
    </citation>
    <scope>NUCLEOTIDE SEQUENCE [LARGE SCALE GENOMIC DNA]</scope>
    <source>
        <strain evidence="3">G25(2015)</strain>
    </source>
</reference>
<feature type="region of interest" description="Disordered" evidence="1">
    <location>
        <begin position="17"/>
        <end position="70"/>
    </location>
</feature>
<accession>A0A177HNB5</accession>
<gene>
    <name evidence="2" type="ORF">STSP_48830</name>
</gene>
<dbReference type="EMBL" id="LOHS01000102">
    <property type="protein sequence ID" value="OAH11714.1"/>
    <property type="molecule type" value="Genomic_DNA"/>
</dbReference>
<dbReference type="RefSeq" id="WP_067281870.1">
    <property type="nucleotide sequence ID" value="NZ_LOHS01000102.1"/>
</dbReference>
<feature type="region of interest" description="Disordered" evidence="1">
    <location>
        <begin position="92"/>
        <end position="113"/>
    </location>
</feature>
<protein>
    <submittedName>
        <fullName evidence="2">Uncharacterized protein</fullName>
    </submittedName>
</protein>
<keyword evidence="3" id="KW-1185">Reference proteome</keyword>
<evidence type="ECO:0000313" key="2">
    <source>
        <dbReference type="EMBL" id="OAH11714.1"/>
    </source>
</evidence>
<proteinExistence type="predicted"/>
<evidence type="ECO:0000256" key="1">
    <source>
        <dbReference type="SAM" id="MobiDB-lite"/>
    </source>
</evidence>
<dbReference type="Proteomes" id="UP000077381">
    <property type="component" value="Unassembled WGS sequence"/>
</dbReference>
<sequence>MARKKSLTAQLVQAYRDGQKAKAAELKRQEQEQARLERAAEQERRRRDLEKAKQERERTQEWERAQREARRLQEEQARQAEQVVRDLEKRQAAREREAEQQKRLQARRAAEAARLAKQQASEQLRQQAADRTAEVAAQVERLQTVLASRSSGLHASRLRVEEALSRDGVDSMVESVDGALANIAYPEGLRTGVWRSAFAPETRELMLEIDLPGQSVVPIVAQYRYKASAPPEVVPQPRKQAEVKDLYRTLVARLALRARNTILLNGPVPPSSGVTMRPFGMVRPSGRRRWTMTCGR</sequence>
<organism evidence="2 3">
    <name type="scientific">Streptomyces jeddahensis</name>
    <dbReference type="NCBI Taxonomy" id="1716141"/>
    <lineage>
        <taxon>Bacteria</taxon>
        <taxon>Bacillati</taxon>
        <taxon>Actinomycetota</taxon>
        <taxon>Actinomycetes</taxon>
        <taxon>Kitasatosporales</taxon>
        <taxon>Streptomycetaceae</taxon>
        <taxon>Streptomyces</taxon>
    </lineage>
</organism>
<name>A0A177HNB5_9ACTN</name>